<sequence length="114" mass="12925">MACQILSQGIDTIMYTPVYNVDYLVDYDDIDSIADYFTEATTSCKNGFPKTSKKGNTSEQLHQNSKHTITKVFEPIIFLVVPKPSIPNILFAYPSNERHHFLFAKDIIPEPPKA</sequence>
<evidence type="ECO:0000313" key="2">
    <source>
        <dbReference type="Proteomes" id="UP001595906"/>
    </source>
</evidence>
<evidence type="ECO:0000313" key="1">
    <source>
        <dbReference type="EMBL" id="MFC4232395.1"/>
    </source>
</evidence>
<name>A0ABV8PYP8_9BACT</name>
<dbReference type="Proteomes" id="UP001595906">
    <property type="component" value="Unassembled WGS sequence"/>
</dbReference>
<dbReference type="RefSeq" id="WP_379014230.1">
    <property type="nucleotide sequence ID" value="NZ_JBHSDC010000022.1"/>
</dbReference>
<reference evidence="2" key="1">
    <citation type="journal article" date="2019" name="Int. J. Syst. Evol. Microbiol.">
        <title>The Global Catalogue of Microorganisms (GCM) 10K type strain sequencing project: providing services to taxonomists for standard genome sequencing and annotation.</title>
        <authorList>
            <consortium name="The Broad Institute Genomics Platform"/>
            <consortium name="The Broad Institute Genome Sequencing Center for Infectious Disease"/>
            <person name="Wu L."/>
            <person name="Ma J."/>
        </authorList>
    </citation>
    <scope>NUCLEOTIDE SEQUENCE [LARGE SCALE GENOMIC DNA]</scope>
    <source>
        <strain evidence="2">CECT 8010</strain>
    </source>
</reference>
<keyword evidence="2" id="KW-1185">Reference proteome</keyword>
<organism evidence="1 2">
    <name type="scientific">Parasediminibacterium paludis</name>
    <dbReference type="NCBI Taxonomy" id="908966"/>
    <lineage>
        <taxon>Bacteria</taxon>
        <taxon>Pseudomonadati</taxon>
        <taxon>Bacteroidota</taxon>
        <taxon>Chitinophagia</taxon>
        <taxon>Chitinophagales</taxon>
        <taxon>Chitinophagaceae</taxon>
        <taxon>Parasediminibacterium</taxon>
    </lineage>
</organism>
<accession>A0ABV8PYP8</accession>
<proteinExistence type="predicted"/>
<gene>
    <name evidence="1" type="ORF">ACFOW1_10865</name>
</gene>
<comment type="caution">
    <text evidence="1">The sequence shown here is derived from an EMBL/GenBank/DDBJ whole genome shotgun (WGS) entry which is preliminary data.</text>
</comment>
<dbReference type="EMBL" id="JBHSDC010000022">
    <property type="protein sequence ID" value="MFC4232395.1"/>
    <property type="molecule type" value="Genomic_DNA"/>
</dbReference>
<protein>
    <submittedName>
        <fullName evidence="1">Uncharacterized protein</fullName>
    </submittedName>
</protein>